<comment type="cofactor">
    <cofactor evidence="13">
        <name>Fe(2+)</name>
        <dbReference type="ChEBI" id="CHEBI:29033"/>
    </cofactor>
</comment>
<dbReference type="GO" id="GO:0005789">
    <property type="term" value="C:endoplasmic reticulum membrane"/>
    <property type="evidence" value="ECO:0007669"/>
    <property type="project" value="TreeGrafter"/>
</dbReference>
<feature type="domain" description="Fatty acid desaturase" evidence="15">
    <location>
        <begin position="97"/>
        <end position="230"/>
    </location>
</feature>
<evidence type="ECO:0000259" key="15">
    <source>
        <dbReference type="Pfam" id="PF00487"/>
    </source>
</evidence>
<dbReference type="CDD" id="cd03505">
    <property type="entry name" value="Delta9-FADS-like"/>
    <property type="match status" value="1"/>
</dbReference>
<reference evidence="16 17" key="1">
    <citation type="submission" date="2024-01" db="EMBL/GenBank/DDBJ databases">
        <title>Genome assemblies of Stephania.</title>
        <authorList>
            <person name="Yang L."/>
        </authorList>
    </citation>
    <scope>NUCLEOTIDE SEQUENCE [LARGE SCALE GENOMIC DNA]</scope>
    <source>
        <strain evidence="16">JXDWG</strain>
        <tissue evidence="16">Leaf</tissue>
    </source>
</reference>
<comment type="similarity">
    <text evidence="3 13">Belongs to the fatty acid desaturase type 1 family.</text>
</comment>
<keyword evidence="11 14" id="KW-0472">Membrane</keyword>
<organism evidence="16 17">
    <name type="scientific">Stephania cephalantha</name>
    <dbReference type="NCBI Taxonomy" id="152367"/>
    <lineage>
        <taxon>Eukaryota</taxon>
        <taxon>Viridiplantae</taxon>
        <taxon>Streptophyta</taxon>
        <taxon>Embryophyta</taxon>
        <taxon>Tracheophyta</taxon>
        <taxon>Spermatophyta</taxon>
        <taxon>Magnoliopsida</taxon>
        <taxon>Ranunculales</taxon>
        <taxon>Menispermaceae</taxon>
        <taxon>Menispermoideae</taxon>
        <taxon>Cissampelideae</taxon>
        <taxon>Stephania</taxon>
    </lineage>
</organism>
<dbReference type="EMBL" id="JBBNAG010000011">
    <property type="protein sequence ID" value="KAK9094178.1"/>
    <property type="molecule type" value="Genomic_DNA"/>
</dbReference>
<evidence type="ECO:0000256" key="8">
    <source>
        <dbReference type="ARBA" id="ARBA00023002"/>
    </source>
</evidence>
<evidence type="ECO:0000256" key="1">
    <source>
        <dbReference type="ARBA" id="ARBA00004141"/>
    </source>
</evidence>
<keyword evidence="17" id="KW-1185">Reference proteome</keyword>
<keyword evidence="8 13" id="KW-0560">Oxidoreductase</keyword>
<dbReference type="InterPro" id="IPR015876">
    <property type="entry name" value="Acyl-CoA_DS"/>
</dbReference>
<dbReference type="AlphaFoldDB" id="A0AAP0EQX5"/>
<evidence type="ECO:0000256" key="7">
    <source>
        <dbReference type="ARBA" id="ARBA00022989"/>
    </source>
</evidence>
<evidence type="ECO:0000256" key="11">
    <source>
        <dbReference type="ARBA" id="ARBA00023136"/>
    </source>
</evidence>
<feature type="transmembrane region" description="Helical" evidence="14">
    <location>
        <begin position="264"/>
        <end position="283"/>
    </location>
</feature>
<comment type="caution">
    <text evidence="16">The sequence shown here is derived from an EMBL/GenBank/DDBJ whole genome shotgun (WGS) entry which is preliminary data.</text>
</comment>
<feature type="transmembrane region" description="Helical" evidence="14">
    <location>
        <begin position="130"/>
        <end position="149"/>
    </location>
</feature>
<proteinExistence type="inferred from homology"/>
<feature type="transmembrane region" description="Helical" evidence="14">
    <location>
        <begin position="66"/>
        <end position="85"/>
    </location>
</feature>
<dbReference type="GO" id="GO:0016717">
    <property type="term" value="F:oxidoreductase activity, acting on paired donors, with oxidation of a pair of donors resulting in the reduction of molecular oxygen to two molecules of water"/>
    <property type="evidence" value="ECO:0007669"/>
    <property type="project" value="InterPro"/>
</dbReference>
<keyword evidence="10" id="KW-0443">Lipid metabolism</keyword>
<keyword evidence="7 14" id="KW-1133">Transmembrane helix</keyword>
<protein>
    <recommendedName>
        <fullName evidence="15">Fatty acid desaturase domain-containing protein</fullName>
    </recommendedName>
</protein>
<dbReference type="GO" id="GO:0042761">
    <property type="term" value="P:very long-chain fatty acid biosynthetic process"/>
    <property type="evidence" value="ECO:0007669"/>
    <property type="project" value="TreeGrafter"/>
</dbReference>
<dbReference type="InterPro" id="IPR005804">
    <property type="entry name" value="FA_desaturase_dom"/>
</dbReference>
<keyword evidence="9" id="KW-0408">Iron</keyword>
<evidence type="ECO:0000256" key="10">
    <source>
        <dbReference type="ARBA" id="ARBA00023098"/>
    </source>
</evidence>
<evidence type="ECO:0000256" key="12">
    <source>
        <dbReference type="ARBA" id="ARBA00023160"/>
    </source>
</evidence>
<keyword evidence="6" id="KW-0276">Fatty acid metabolism</keyword>
<keyword evidence="5 13" id="KW-0812">Transmembrane</keyword>
<feature type="transmembrane region" description="Helical" evidence="14">
    <location>
        <begin position="92"/>
        <end position="110"/>
    </location>
</feature>
<gene>
    <name evidence="16" type="ORF">Scep_025647</name>
</gene>
<name>A0AAP0EQX5_9MAGN</name>
<evidence type="ECO:0000313" key="16">
    <source>
        <dbReference type="EMBL" id="KAK9094178.1"/>
    </source>
</evidence>
<dbReference type="PRINTS" id="PR00075">
    <property type="entry name" value="FACDDSATRASE"/>
</dbReference>
<dbReference type="PANTHER" id="PTHR11351:SF31">
    <property type="entry name" value="DESATURASE 1, ISOFORM A-RELATED"/>
    <property type="match status" value="1"/>
</dbReference>
<evidence type="ECO:0000256" key="3">
    <source>
        <dbReference type="ARBA" id="ARBA00009295"/>
    </source>
</evidence>
<evidence type="ECO:0000313" key="17">
    <source>
        <dbReference type="Proteomes" id="UP001419268"/>
    </source>
</evidence>
<dbReference type="Pfam" id="PF00487">
    <property type="entry name" value="FA_desaturase"/>
    <property type="match status" value="1"/>
</dbReference>
<keyword evidence="4 13" id="KW-0444">Lipid biosynthesis</keyword>
<evidence type="ECO:0000256" key="6">
    <source>
        <dbReference type="ARBA" id="ARBA00022832"/>
    </source>
</evidence>
<keyword evidence="12 13" id="KW-0275">Fatty acid biosynthesis</keyword>
<evidence type="ECO:0000256" key="4">
    <source>
        <dbReference type="ARBA" id="ARBA00022516"/>
    </source>
</evidence>
<dbReference type="PANTHER" id="PTHR11351">
    <property type="entry name" value="ACYL-COA DESATURASE"/>
    <property type="match status" value="1"/>
</dbReference>
<comment type="subcellular location">
    <subcellularLocation>
        <location evidence="1">Membrane</location>
        <topology evidence="1">Multi-pass membrane protein</topology>
    </subcellularLocation>
</comment>
<evidence type="ECO:0000256" key="14">
    <source>
        <dbReference type="SAM" id="Phobius"/>
    </source>
</evidence>
<evidence type="ECO:0000256" key="13">
    <source>
        <dbReference type="RuleBase" id="RU000581"/>
    </source>
</evidence>
<comment type="domain">
    <text evidence="13">The histidine box domains are involved in binding the catalytic metal ions.</text>
</comment>
<evidence type="ECO:0000256" key="9">
    <source>
        <dbReference type="ARBA" id="ARBA00023004"/>
    </source>
</evidence>
<comment type="pathway">
    <text evidence="2">Lipid metabolism.</text>
</comment>
<sequence>MPNSSECNTTFSASSSNPINQLVAQTKGHDGDVDENHEMEKIPFSDVAVKRKNRAYWWRKWRTWDLTISIGLMVHFHIMCLVYAPSTFSWDAFRVGAFLALVTSLFGVSISYHRNLAHRAFNLPKWLEYFFAYCGILAFQGDPMFWVSMHRMHHQYTDKDQDPHSPTEGFWFSHINWLFDITYINQKRGGWKNVKDLEKQFFYRFLRKTNVIHPFLLGIPLFWWGGFPMVVLMGVIGWGEGWHNNHHAFEFSARHGHEWWQLDMGWYVIKLLELVGLATHVKLPSQTHKKRMALKKAARD</sequence>
<evidence type="ECO:0000256" key="5">
    <source>
        <dbReference type="ARBA" id="ARBA00022692"/>
    </source>
</evidence>
<accession>A0AAP0EQX5</accession>
<evidence type="ECO:0000256" key="2">
    <source>
        <dbReference type="ARBA" id="ARBA00005189"/>
    </source>
</evidence>
<feature type="transmembrane region" description="Helical" evidence="14">
    <location>
        <begin position="215"/>
        <end position="238"/>
    </location>
</feature>
<dbReference type="Proteomes" id="UP001419268">
    <property type="component" value="Unassembled WGS sequence"/>
</dbReference>